<dbReference type="PROSITE" id="PS51257">
    <property type="entry name" value="PROKAR_LIPOPROTEIN"/>
    <property type="match status" value="1"/>
</dbReference>
<organism evidence="2 3">
    <name type="scientific">Mucilaginibacter jinjuensis</name>
    <dbReference type="NCBI Taxonomy" id="1176721"/>
    <lineage>
        <taxon>Bacteria</taxon>
        <taxon>Pseudomonadati</taxon>
        <taxon>Bacteroidota</taxon>
        <taxon>Sphingobacteriia</taxon>
        <taxon>Sphingobacteriales</taxon>
        <taxon>Sphingobacteriaceae</taxon>
        <taxon>Mucilaginibacter</taxon>
    </lineage>
</organism>
<name>A0ABY7TDT7_9SPHI</name>
<dbReference type="Pfam" id="PF14344">
    <property type="entry name" value="DUF4397"/>
    <property type="match status" value="1"/>
</dbReference>
<evidence type="ECO:0000313" key="2">
    <source>
        <dbReference type="EMBL" id="WCT13868.1"/>
    </source>
</evidence>
<evidence type="ECO:0000259" key="1">
    <source>
        <dbReference type="Pfam" id="PF14344"/>
    </source>
</evidence>
<feature type="domain" description="DUF4397" evidence="1">
    <location>
        <begin position="33"/>
        <end position="182"/>
    </location>
</feature>
<dbReference type="InterPro" id="IPR025510">
    <property type="entry name" value="DUF4397"/>
</dbReference>
<gene>
    <name evidence="2" type="ORF">PQO05_07975</name>
</gene>
<accession>A0ABY7TDT7</accession>
<dbReference type="EMBL" id="CP117167">
    <property type="protein sequence ID" value="WCT13868.1"/>
    <property type="molecule type" value="Genomic_DNA"/>
</dbReference>
<dbReference type="Proteomes" id="UP001216139">
    <property type="component" value="Chromosome"/>
</dbReference>
<keyword evidence="3" id="KW-1185">Reference proteome</keyword>
<sequence length="304" mass="31776">MRKIYKTLGLLMLTLAGCTKNEITQINNPATGAQIRLIHAAPGVPALDGFINNTKVTPLTVYSVTDNAIPTSITTGYSYLYIFPASNYSVVPSGATNIKIVAATPVPALKSTQTVTPGTTVGTITQATTDGSAYSVFTMGLPGATTNGLTTQIVQDKFPAGDATKAYVRLAYMIPNGTPVDLAGTYTPTGGAATTKTLTTNTAYSTVTDFVPVDLATSSTTNYTFQMYLAGTTTKLGAVSAAIALAPGRYYTIIGRGLAADYAVPGTTITLKASARPTLPVTDPTTKYPEIYFNPPGITYYVNK</sequence>
<evidence type="ECO:0000313" key="3">
    <source>
        <dbReference type="Proteomes" id="UP001216139"/>
    </source>
</evidence>
<protein>
    <submittedName>
        <fullName evidence="2">DUF4397 domain-containing protein</fullName>
    </submittedName>
</protein>
<dbReference type="RefSeq" id="WP_273632172.1">
    <property type="nucleotide sequence ID" value="NZ_CP117167.1"/>
</dbReference>
<reference evidence="2 3" key="1">
    <citation type="submission" date="2023-02" db="EMBL/GenBank/DDBJ databases">
        <title>Genome sequence of Mucilaginibacter jinjuensis strain KACC 16571.</title>
        <authorList>
            <person name="Kim S."/>
            <person name="Heo J."/>
            <person name="Kwon S.-W."/>
        </authorList>
    </citation>
    <scope>NUCLEOTIDE SEQUENCE [LARGE SCALE GENOMIC DNA]</scope>
    <source>
        <strain evidence="2 3">KACC 16571</strain>
    </source>
</reference>
<proteinExistence type="predicted"/>